<proteinExistence type="predicted"/>
<gene>
    <name evidence="1" type="ORF">S01H1_52824</name>
</gene>
<accession>X0VLF9</accession>
<dbReference type="EMBL" id="BARS01034165">
    <property type="protein sequence ID" value="GAG19164.1"/>
    <property type="molecule type" value="Genomic_DNA"/>
</dbReference>
<name>X0VLF9_9ZZZZ</name>
<protein>
    <submittedName>
        <fullName evidence="1">Uncharacterized protein</fullName>
    </submittedName>
</protein>
<evidence type="ECO:0000313" key="1">
    <source>
        <dbReference type="EMBL" id="GAG19164.1"/>
    </source>
</evidence>
<feature type="non-terminal residue" evidence="1">
    <location>
        <position position="1"/>
    </location>
</feature>
<sequence>GEELLFAHMGVQRFALWGASVNRWIRLSPTDIGDMTNPDDYSWTHKKISFLYWPMVSPYSWYFLSLKVAGRSPRMMTIPEQPSYAEFHYLYFDKVDIKSNSNPDVKILSATSQLGNSNDVEIIFEGMGATDLIIQMSDTSITYTATLNNAEASIIQKNGELFFDDLHVDSENSECVLSISKSNKNINDKQTTHRMLLELFEKFPLFQSFLKIL</sequence>
<organism evidence="1">
    <name type="scientific">marine sediment metagenome</name>
    <dbReference type="NCBI Taxonomy" id="412755"/>
    <lineage>
        <taxon>unclassified sequences</taxon>
        <taxon>metagenomes</taxon>
        <taxon>ecological metagenomes</taxon>
    </lineage>
</organism>
<dbReference type="AlphaFoldDB" id="X0VLF9"/>
<reference evidence="1" key="1">
    <citation type="journal article" date="2014" name="Front. Microbiol.">
        <title>High frequency of phylogenetically diverse reductive dehalogenase-homologous genes in deep subseafloor sedimentary metagenomes.</title>
        <authorList>
            <person name="Kawai M."/>
            <person name="Futagami T."/>
            <person name="Toyoda A."/>
            <person name="Takaki Y."/>
            <person name="Nishi S."/>
            <person name="Hori S."/>
            <person name="Arai W."/>
            <person name="Tsubouchi T."/>
            <person name="Morono Y."/>
            <person name="Uchiyama I."/>
            <person name="Ito T."/>
            <person name="Fujiyama A."/>
            <person name="Inagaki F."/>
            <person name="Takami H."/>
        </authorList>
    </citation>
    <scope>NUCLEOTIDE SEQUENCE</scope>
    <source>
        <strain evidence="1">Expedition CK06-06</strain>
    </source>
</reference>
<comment type="caution">
    <text evidence="1">The sequence shown here is derived from an EMBL/GenBank/DDBJ whole genome shotgun (WGS) entry which is preliminary data.</text>
</comment>